<evidence type="ECO:0000313" key="2">
    <source>
        <dbReference type="Proteomes" id="UP000228503"/>
    </source>
</evidence>
<accession>A0A2M7TXS1</accession>
<evidence type="ECO:0000313" key="1">
    <source>
        <dbReference type="EMBL" id="PIZ62614.1"/>
    </source>
</evidence>
<sequence>MVDWHYGGPEDLSPKGRTIEESIYMLDPNFPLSDIFTPQEAVFISNPFAALPYHCPTEENLIKYFQQWCNIVTHEEVVYPGYFTRKNIPGLYHEIHERSTKLLKERGFDYLSAVPTWFHIAKLYEQLGLEYFDDNDAGQIKLLTDKVSYKMGHERRISSWIITLQYWAKLTESVGWDPEQIAGENVLRGESGEILTFPLAPEHNLWMIKNL</sequence>
<comment type="caution">
    <text evidence="1">The sequence shown here is derived from an EMBL/GenBank/DDBJ whole genome shotgun (WGS) entry which is preliminary data.</text>
</comment>
<dbReference type="AlphaFoldDB" id="A0A2M7TXS1"/>
<dbReference type="Proteomes" id="UP000228503">
    <property type="component" value="Unassembled WGS sequence"/>
</dbReference>
<dbReference type="EMBL" id="PFOB01000049">
    <property type="protein sequence ID" value="PIZ62614.1"/>
    <property type="molecule type" value="Genomic_DNA"/>
</dbReference>
<reference evidence="2" key="1">
    <citation type="submission" date="2017-09" db="EMBL/GenBank/DDBJ databases">
        <title>Depth-based differentiation of microbial function through sediment-hosted aquifers and enrichment of novel symbionts in the deep terrestrial subsurface.</title>
        <authorList>
            <person name="Probst A.J."/>
            <person name="Ladd B."/>
            <person name="Jarett J.K."/>
            <person name="Geller-Mcgrath D.E."/>
            <person name="Sieber C.M.K."/>
            <person name="Emerson J.B."/>
            <person name="Anantharaman K."/>
            <person name="Thomas B.C."/>
            <person name="Malmstrom R."/>
            <person name="Stieglmeier M."/>
            <person name="Klingl A."/>
            <person name="Woyke T."/>
            <person name="Ryan C.M."/>
            <person name="Banfield J.F."/>
        </authorList>
    </citation>
    <scope>NUCLEOTIDE SEQUENCE [LARGE SCALE GENOMIC DNA]</scope>
</reference>
<name>A0A2M7TXS1_9BACT</name>
<proteinExistence type="predicted"/>
<gene>
    <name evidence="1" type="ORF">COY16_03710</name>
</gene>
<protein>
    <submittedName>
        <fullName evidence="1">Uncharacterized protein</fullName>
    </submittedName>
</protein>
<organism evidence="1 2">
    <name type="scientific">Candidatus Roizmanbacteria bacterium CG_4_10_14_0_2_um_filter_39_13</name>
    <dbReference type="NCBI Taxonomy" id="1974825"/>
    <lineage>
        <taxon>Bacteria</taxon>
        <taxon>Candidatus Roizmaniibacteriota</taxon>
    </lineage>
</organism>